<dbReference type="HOGENOM" id="CLU_044118_1_2_1"/>
<proteinExistence type="inferred from homology"/>
<dbReference type="SUPFAM" id="SSF56655">
    <property type="entry name" value="Carbohydrate phosphatase"/>
    <property type="match status" value="1"/>
</dbReference>
<dbReference type="CDD" id="cd01639">
    <property type="entry name" value="IMPase"/>
    <property type="match status" value="1"/>
</dbReference>
<dbReference type="GO" id="GO:0007165">
    <property type="term" value="P:signal transduction"/>
    <property type="evidence" value="ECO:0007669"/>
    <property type="project" value="TreeGrafter"/>
</dbReference>
<evidence type="ECO:0000256" key="2">
    <source>
        <dbReference type="ARBA" id="ARBA00001946"/>
    </source>
</evidence>
<evidence type="ECO:0000256" key="1">
    <source>
        <dbReference type="ARBA" id="ARBA00001033"/>
    </source>
</evidence>
<evidence type="ECO:0000256" key="6">
    <source>
        <dbReference type="ARBA" id="ARBA00022842"/>
    </source>
</evidence>
<evidence type="ECO:0000256" key="7">
    <source>
        <dbReference type="PIRSR" id="PIRSR600760-2"/>
    </source>
</evidence>
<keyword evidence="5 8" id="KW-0378">Hydrolase</keyword>
<protein>
    <recommendedName>
        <fullName evidence="8">Inositol-1-monophosphatase</fullName>
        <ecNumber evidence="8">3.1.3.25</ecNumber>
    </recommendedName>
</protein>
<comment type="similarity">
    <text evidence="3 8">Belongs to the inositol monophosphatase superfamily.</text>
</comment>
<evidence type="ECO:0000256" key="8">
    <source>
        <dbReference type="RuleBase" id="RU364068"/>
    </source>
</evidence>
<reference evidence="9" key="3">
    <citation type="submission" date="2010-09" db="EMBL/GenBank/DDBJ databases">
        <title>Annotation of Gaeumannomyces graminis var. tritici R3-111a-1.</title>
        <authorList>
            <consortium name="The Broad Institute Genome Sequencing Platform"/>
            <person name="Ma L.-J."/>
            <person name="Dead R."/>
            <person name="Young S.K."/>
            <person name="Zeng Q."/>
            <person name="Gargeya S."/>
            <person name="Fitzgerald M."/>
            <person name="Haas B."/>
            <person name="Abouelleil A."/>
            <person name="Alvarado L."/>
            <person name="Arachchi H.M."/>
            <person name="Berlin A."/>
            <person name="Brown A."/>
            <person name="Chapman S.B."/>
            <person name="Chen Z."/>
            <person name="Dunbar C."/>
            <person name="Freedman E."/>
            <person name="Gearin G."/>
            <person name="Gellesch M."/>
            <person name="Goldberg J."/>
            <person name="Griggs A."/>
            <person name="Gujja S."/>
            <person name="Heiman D."/>
            <person name="Howarth C."/>
            <person name="Larson L."/>
            <person name="Lui A."/>
            <person name="MacDonald P.J.P."/>
            <person name="Mehta T."/>
            <person name="Montmayeur A."/>
            <person name="Murphy C."/>
            <person name="Neiman D."/>
            <person name="Pearson M."/>
            <person name="Priest M."/>
            <person name="Roberts A."/>
            <person name="Saif S."/>
            <person name="Shea T."/>
            <person name="Shenoy N."/>
            <person name="Sisk P."/>
            <person name="Stolte C."/>
            <person name="Sykes S."/>
            <person name="Yandava C."/>
            <person name="Wortman J."/>
            <person name="Nusbaum C."/>
            <person name="Birren B."/>
        </authorList>
    </citation>
    <scope>NUCLEOTIDE SEQUENCE</scope>
    <source>
        <strain evidence="9">R3-111a-1</strain>
    </source>
</reference>
<dbReference type="InterPro" id="IPR033942">
    <property type="entry name" value="IMPase"/>
</dbReference>
<evidence type="ECO:0000313" key="11">
    <source>
        <dbReference type="Proteomes" id="UP000006039"/>
    </source>
</evidence>
<dbReference type="PANTHER" id="PTHR20854:SF4">
    <property type="entry name" value="INOSITOL-1-MONOPHOSPHATASE-RELATED"/>
    <property type="match status" value="1"/>
</dbReference>
<evidence type="ECO:0000256" key="4">
    <source>
        <dbReference type="ARBA" id="ARBA00022723"/>
    </source>
</evidence>
<dbReference type="eggNOG" id="KOG2951">
    <property type="taxonomic scope" value="Eukaryota"/>
</dbReference>
<feature type="binding site" evidence="7">
    <location>
        <position position="92"/>
    </location>
    <ligand>
        <name>Mg(2+)</name>
        <dbReference type="ChEBI" id="CHEBI:18420"/>
        <label>1</label>
        <note>catalytic</note>
    </ligand>
</feature>
<dbReference type="InterPro" id="IPR020550">
    <property type="entry name" value="Inositol_monophosphatase_CS"/>
</dbReference>
<dbReference type="FunCoup" id="J3P5P7">
    <property type="interactions" value="404"/>
</dbReference>
<dbReference type="PROSITE" id="PS00630">
    <property type="entry name" value="IMP_2"/>
    <property type="match status" value="1"/>
</dbReference>
<reference evidence="10" key="4">
    <citation type="journal article" date="2015" name="G3 (Bethesda)">
        <title>Genome sequences of three phytopathogenic species of the Magnaporthaceae family of fungi.</title>
        <authorList>
            <person name="Okagaki L.H."/>
            <person name="Nunes C.C."/>
            <person name="Sailsbery J."/>
            <person name="Clay B."/>
            <person name="Brown D."/>
            <person name="John T."/>
            <person name="Oh Y."/>
            <person name="Young N."/>
            <person name="Fitzgerald M."/>
            <person name="Haas B.J."/>
            <person name="Zeng Q."/>
            <person name="Young S."/>
            <person name="Adiconis X."/>
            <person name="Fan L."/>
            <person name="Levin J.Z."/>
            <person name="Mitchell T.K."/>
            <person name="Okubara P.A."/>
            <person name="Farman M.L."/>
            <person name="Kohn L.M."/>
            <person name="Birren B."/>
            <person name="Ma L.-J."/>
            <person name="Dean R.A."/>
        </authorList>
    </citation>
    <scope>NUCLEOTIDE SEQUENCE</scope>
    <source>
        <strain evidence="10">R3-111a-1</strain>
    </source>
</reference>
<comment type="pathway">
    <text evidence="8">Polyol metabolism; myo-inositol biosynthesis; myo-inositol from D-glucose 6-phosphate: step 2/2.</text>
</comment>
<dbReference type="VEuPathDB" id="FungiDB:GGTG_08837"/>
<dbReference type="Pfam" id="PF00459">
    <property type="entry name" value="Inositol_P"/>
    <property type="match status" value="1"/>
</dbReference>
<dbReference type="PRINTS" id="PR00377">
    <property type="entry name" value="IMPHPHTASES"/>
</dbReference>
<reference evidence="11" key="1">
    <citation type="submission" date="2010-07" db="EMBL/GenBank/DDBJ databases">
        <title>The genome sequence of Gaeumannomyces graminis var. tritici strain R3-111a-1.</title>
        <authorList>
            <consortium name="The Broad Institute Genome Sequencing Platform"/>
            <person name="Ma L.-J."/>
            <person name="Dead R."/>
            <person name="Young S."/>
            <person name="Zeng Q."/>
            <person name="Koehrsen M."/>
            <person name="Alvarado L."/>
            <person name="Berlin A."/>
            <person name="Chapman S.B."/>
            <person name="Chen Z."/>
            <person name="Freedman E."/>
            <person name="Gellesch M."/>
            <person name="Goldberg J."/>
            <person name="Griggs A."/>
            <person name="Gujja S."/>
            <person name="Heilman E.R."/>
            <person name="Heiman D."/>
            <person name="Hepburn T."/>
            <person name="Howarth C."/>
            <person name="Jen D."/>
            <person name="Larson L."/>
            <person name="Mehta T."/>
            <person name="Neiman D."/>
            <person name="Pearson M."/>
            <person name="Roberts A."/>
            <person name="Saif S."/>
            <person name="Shea T."/>
            <person name="Shenoy N."/>
            <person name="Sisk P."/>
            <person name="Stolte C."/>
            <person name="Sykes S."/>
            <person name="Walk T."/>
            <person name="White J."/>
            <person name="Yandava C."/>
            <person name="Haas B."/>
            <person name="Nusbaum C."/>
            <person name="Birren B."/>
        </authorList>
    </citation>
    <scope>NUCLEOTIDE SEQUENCE [LARGE SCALE GENOMIC DNA]</scope>
    <source>
        <strain evidence="11">R3-111a-1</strain>
    </source>
</reference>
<feature type="binding site" evidence="7">
    <location>
        <position position="93"/>
    </location>
    <ligand>
        <name>Mg(2+)</name>
        <dbReference type="ChEBI" id="CHEBI:18420"/>
        <label>2</label>
    </ligand>
</feature>
<evidence type="ECO:0000313" key="9">
    <source>
        <dbReference type="EMBL" id="EJT74999.1"/>
    </source>
</evidence>
<dbReference type="GO" id="GO:0046854">
    <property type="term" value="P:phosphatidylinositol phosphate biosynthetic process"/>
    <property type="evidence" value="ECO:0007669"/>
    <property type="project" value="InterPro"/>
</dbReference>
<dbReference type="Proteomes" id="UP000006039">
    <property type="component" value="Unassembled WGS sequence"/>
</dbReference>
<dbReference type="GO" id="GO:0046872">
    <property type="term" value="F:metal ion binding"/>
    <property type="evidence" value="ECO:0007669"/>
    <property type="project" value="UniProtKB-KW"/>
</dbReference>
<gene>
    <name evidence="10" type="primary">20349295</name>
    <name evidence="9" type="ORF">GGTG_08837</name>
</gene>
<name>J3P5P7_GAET3</name>
<evidence type="ECO:0000256" key="5">
    <source>
        <dbReference type="ARBA" id="ARBA00022801"/>
    </source>
</evidence>
<feature type="binding site" evidence="7">
    <location>
        <position position="90"/>
    </location>
    <ligand>
        <name>Mg(2+)</name>
        <dbReference type="ChEBI" id="CHEBI:18420"/>
        <label>2</label>
    </ligand>
</feature>
<dbReference type="Gene3D" id="3.40.190.80">
    <property type="match status" value="1"/>
</dbReference>
<evidence type="ECO:0000313" key="10">
    <source>
        <dbReference type="EnsemblFungi" id="EJT74999"/>
    </source>
</evidence>
<dbReference type="PROSITE" id="PS00629">
    <property type="entry name" value="IMP_1"/>
    <property type="match status" value="1"/>
</dbReference>
<reference evidence="9" key="2">
    <citation type="submission" date="2010-07" db="EMBL/GenBank/DDBJ databases">
        <authorList>
            <consortium name="The Broad Institute Genome Sequencing Platform"/>
            <consortium name="Broad Institute Genome Sequencing Center for Infectious Disease"/>
            <person name="Ma L.-J."/>
            <person name="Dead R."/>
            <person name="Young S."/>
            <person name="Zeng Q."/>
            <person name="Koehrsen M."/>
            <person name="Alvarado L."/>
            <person name="Berlin A."/>
            <person name="Chapman S.B."/>
            <person name="Chen Z."/>
            <person name="Freedman E."/>
            <person name="Gellesch M."/>
            <person name="Goldberg J."/>
            <person name="Griggs A."/>
            <person name="Gujja S."/>
            <person name="Heilman E.R."/>
            <person name="Heiman D."/>
            <person name="Hepburn T."/>
            <person name="Howarth C."/>
            <person name="Jen D."/>
            <person name="Larson L."/>
            <person name="Mehta T."/>
            <person name="Neiman D."/>
            <person name="Pearson M."/>
            <person name="Roberts A."/>
            <person name="Saif S."/>
            <person name="Shea T."/>
            <person name="Shenoy N."/>
            <person name="Sisk P."/>
            <person name="Stolte C."/>
            <person name="Sykes S."/>
            <person name="Walk T."/>
            <person name="White J."/>
            <person name="Yandava C."/>
            <person name="Haas B."/>
            <person name="Nusbaum C."/>
            <person name="Birren B."/>
        </authorList>
    </citation>
    <scope>NUCLEOTIDE SEQUENCE</scope>
    <source>
        <strain evidence="9">R3-111a-1</strain>
    </source>
</reference>
<keyword evidence="6 7" id="KW-0460">Magnesium</keyword>
<comment type="catalytic activity">
    <reaction evidence="1 8">
        <text>a myo-inositol phosphate + H2O = myo-inositol + phosphate</text>
        <dbReference type="Rhea" id="RHEA:24056"/>
        <dbReference type="ChEBI" id="CHEBI:15377"/>
        <dbReference type="ChEBI" id="CHEBI:17268"/>
        <dbReference type="ChEBI" id="CHEBI:43474"/>
        <dbReference type="ChEBI" id="CHEBI:84139"/>
        <dbReference type="EC" id="3.1.3.25"/>
    </reaction>
</comment>
<dbReference type="InterPro" id="IPR000760">
    <property type="entry name" value="Inositol_monophosphatase-like"/>
</dbReference>
<dbReference type="STRING" id="644352.J3P5P7"/>
<feature type="binding site" evidence="7">
    <location>
        <position position="71"/>
    </location>
    <ligand>
        <name>Mg(2+)</name>
        <dbReference type="ChEBI" id="CHEBI:18420"/>
        <label>1</label>
        <note>catalytic</note>
    </ligand>
</feature>
<dbReference type="GeneID" id="20349295"/>
<dbReference type="PANTHER" id="PTHR20854">
    <property type="entry name" value="INOSITOL MONOPHOSPHATASE"/>
    <property type="match status" value="1"/>
</dbReference>
<evidence type="ECO:0000256" key="3">
    <source>
        <dbReference type="ARBA" id="ARBA00009759"/>
    </source>
</evidence>
<reference evidence="10" key="5">
    <citation type="submission" date="2018-04" db="UniProtKB">
        <authorList>
            <consortium name="EnsemblFungi"/>
        </authorList>
    </citation>
    <scope>IDENTIFICATION</scope>
    <source>
        <strain evidence="10">R3-111a-1</strain>
    </source>
</reference>
<dbReference type="FunFam" id="3.40.190.80:FF:000012">
    <property type="entry name" value="Inositol-1-monophosphatase"/>
    <property type="match status" value="1"/>
</dbReference>
<dbReference type="UniPathway" id="UPA00823">
    <property type="reaction ID" value="UER00788"/>
</dbReference>
<dbReference type="InterPro" id="IPR020583">
    <property type="entry name" value="Inositol_monoP_metal-BS"/>
</dbReference>
<dbReference type="EC" id="3.1.3.25" evidence="8"/>
<comment type="cofactor">
    <cofactor evidence="2 7 8">
        <name>Mg(2+)</name>
        <dbReference type="ChEBI" id="CHEBI:18420"/>
    </cofactor>
</comment>
<organism evidence="9">
    <name type="scientific">Gaeumannomyces tritici (strain R3-111a-1)</name>
    <name type="common">Wheat and barley take-all root rot fungus</name>
    <name type="synonym">Gaeumannomyces graminis var. tritici</name>
    <dbReference type="NCBI Taxonomy" id="644352"/>
    <lineage>
        <taxon>Eukaryota</taxon>
        <taxon>Fungi</taxon>
        <taxon>Dikarya</taxon>
        <taxon>Ascomycota</taxon>
        <taxon>Pezizomycotina</taxon>
        <taxon>Sordariomycetes</taxon>
        <taxon>Sordariomycetidae</taxon>
        <taxon>Magnaporthales</taxon>
        <taxon>Magnaporthaceae</taxon>
        <taxon>Gaeumannomyces</taxon>
    </lineage>
</organism>
<keyword evidence="11" id="KW-1185">Reference proteome</keyword>
<dbReference type="GO" id="GO:0008934">
    <property type="term" value="F:inositol monophosphate 1-phosphatase activity"/>
    <property type="evidence" value="ECO:0007669"/>
    <property type="project" value="InterPro"/>
</dbReference>
<sequence length="317" mass="33723">MSSLNLQHVHDTLVAVAFEAGRMVREAKPQNKTADTKMNSVDMVTETDKAVERLVMARLQTAYPTFDFVGEESYQRGTTTVTDRPTFVVDPIDGTTNFIHGFPAVCVSLGFLLDRLPAAGVVYSPFDDVLFTGVRGGGAYMQRCASLVIGGGLAPGFSVPRERLPLRCPEGDSSKAAPLTGLGSALVAVEWGADRDGANFELKASVFRRLAAGDRTEGGRMCHSLRSMGSAALNLCAVAAGQLDAYWEGGCYAWDVAAGWCILTEAGGIMAGGNPGVWDPAVDSRKYLAVRGAPSGQNALVEEFWSVIGDGAMEYEH</sequence>
<feature type="binding site" evidence="7">
    <location>
        <position position="255"/>
    </location>
    <ligand>
        <name>Mg(2+)</name>
        <dbReference type="ChEBI" id="CHEBI:18420"/>
        <label>1</label>
        <note>catalytic</note>
    </ligand>
</feature>
<dbReference type="OrthoDB" id="10254945at2759"/>
<dbReference type="GO" id="GO:0006021">
    <property type="term" value="P:inositol biosynthetic process"/>
    <property type="evidence" value="ECO:0007669"/>
    <property type="project" value="UniProtKB-UniPathway"/>
</dbReference>
<dbReference type="FunFam" id="3.30.540.10:FF:000004">
    <property type="entry name" value="Inositol-1-monophosphatase"/>
    <property type="match status" value="1"/>
</dbReference>
<dbReference type="EMBL" id="GL385398">
    <property type="protein sequence ID" value="EJT74999.1"/>
    <property type="molecule type" value="Genomic_DNA"/>
</dbReference>
<accession>J3P5P7</accession>
<dbReference type="RefSeq" id="XP_009224943.1">
    <property type="nucleotide sequence ID" value="XM_009226679.1"/>
</dbReference>
<keyword evidence="4 7" id="KW-0479">Metal-binding</keyword>
<dbReference type="Gene3D" id="3.30.540.10">
    <property type="entry name" value="Fructose-1,6-Bisphosphatase, subunit A, domain 1"/>
    <property type="match status" value="1"/>
</dbReference>
<dbReference type="AlphaFoldDB" id="J3P5P7"/>
<dbReference type="EnsemblFungi" id="EJT74999">
    <property type="protein sequence ID" value="EJT74999"/>
    <property type="gene ID" value="GGTG_08837"/>
</dbReference>